<evidence type="ECO:0000256" key="4">
    <source>
        <dbReference type="ARBA" id="ARBA00047304"/>
    </source>
</evidence>
<comment type="caution">
    <text evidence="6">The sequence shown here is derived from an EMBL/GenBank/DDBJ whole genome shotgun (WGS) entry which is preliminary data.</text>
</comment>
<proteinExistence type="predicted"/>
<dbReference type="Pfam" id="PF01582">
    <property type="entry name" value="TIR"/>
    <property type="match status" value="1"/>
</dbReference>
<sequence length="66" mass="7753">MLRKGDDISPSLLKAIKRVQDFDPRLSKNYASSTWCLEELMKILKYMETKQQMVLPVFYQVDPSEV</sequence>
<dbReference type="PANTHER" id="PTHR32009">
    <property type="entry name" value="TMV RESISTANCE PROTEIN N-LIKE"/>
    <property type="match status" value="1"/>
</dbReference>
<dbReference type="SUPFAM" id="SSF52200">
    <property type="entry name" value="Toll/Interleukin receptor TIR domain"/>
    <property type="match status" value="1"/>
</dbReference>
<evidence type="ECO:0000256" key="1">
    <source>
        <dbReference type="ARBA" id="ARBA00011982"/>
    </source>
</evidence>
<evidence type="ECO:0000313" key="6">
    <source>
        <dbReference type="EMBL" id="KAB1226183.1"/>
    </source>
</evidence>
<evidence type="ECO:0000256" key="3">
    <source>
        <dbReference type="ARBA" id="ARBA00023027"/>
    </source>
</evidence>
<keyword evidence="2" id="KW-0378">Hydrolase</keyword>
<dbReference type="GO" id="GO:0007165">
    <property type="term" value="P:signal transduction"/>
    <property type="evidence" value="ECO:0007669"/>
    <property type="project" value="InterPro"/>
</dbReference>
<accession>A0A6A1WNC8</accession>
<dbReference type="InterPro" id="IPR000157">
    <property type="entry name" value="TIR_dom"/>
</dbReference>
<reference evidence="6 7" key="1">
    <citation type="journal article" date="2019" name="Plant Biotechnol. J.">
        <title>The red bayberry genome and genetic basis of sex determination.</title>
        <authorList>
            <person name="Jia H.M."/>
            <person name="Jia H.J."/>
            <person name="Cai Q.L."/>
            <person name="Wang Y."/>
            <person name="Zhao H.B."/>
            <person name="Yang W.F."/>
            <person name="Wang G.Y."/>
            <person name="Li Y.H."/>
            <person name="Zhan D.L."/>
            <person name="Shen Y.T."/>
            <person name="Niu Q.F."/>
            <person name="Chang L."/>
            <person name="Qiu J."/>
            <person name="Zhao L."/>
            <person name="Xie H.B."/>
            <person name="Fu W.Y."/>
            <person name="Jin J."/>
            <person name="Li X.W."/>
            <person name="Jiao Y."/>
            <person name="Zhou C.C."/>
            <person name="Tu T."/>
            <person name="Chai C.Y."/>
            <person name="Gao J.L."/>
            <person name="Fan L.J."/>
            <person name="van de Weg E."/>
            <person name="Wang J.Y."/>
            <person name="Gao Z.S."/>
        </authorList>
    </citation>
    <scope>NUCLEOTIDE SEQUENCE [LARGE SCALE GENOMIC DNA]</scope>
    <source>
        <tissue evidence="6">Leaves</tissue>
    </source>
</reference>
<dbReference type="InterPro" id="IPR035897">
    <property type="entry name" value="Toll_tir_struct_dom_sf"/>
</dbReference>
<dbReference type="PANTHER" id="PTHR32009:SF39">
    <property type="entry name" value="TIR DOMAIN-CONTAINING PROTEIN"/>
    <property type="match status" value="1"/>
</dbReference>
<dbReference type="GO" id="GO:0061809">
    <property type="term" value="F:NAD+ nucleosidase activity, cyclic ADP-ribose generating"/>
    <property type="evidence" value="ECO:0007669"/>
    <property type="project" value="UniProtKB-EC"/>
</dbReference>
<dbReference type="AlphaFoldDB" id="A0A6A1WNC8"/>
<protein>
    <recommendedName>
        <fullName evidence="1">ADP-ribosyl cyclase/cyclic ADP-ribose hydrolase</fullName>
        <ecNumber evidence="1">3.2.2.6</ecNumber>
    </recommendedName>
</protein>
<dbReference type="OrthoDB" id="1905256at2759"/>
<keyword evidence="7" id="KW-1185">Reference proteome</keyword>
<dbReference type="Proteomes" id="UP000516437">
    <property type="component" value="Chromosome 1"/>
</dbReference>
<organism evidence="6 7">
    <name type="scientific">Morella rubra</name>
    <name type="common">Chinese bayberry</name>
    <dbReference type="NCBI Taxonomy" id="262757"/>
    <lineage>
        <taxon>Eukaryota</taxon>
        <taxon>Viridiplantae</taxon>
        <taxon>Streptophyta</taxon>
        <taxon>Embryophyta</taxon>
        <taxon>Tracheophyta</taxon>
        <taxon>Spermatophyta</taxon>
        <taxon>Magnoliopsida</taxon>
        <taxon>eudicotyledons</taxon>
        <taxon>Gunneridae</taxon>
        <taxon>Pentapetalae</taxon>
        <taxon>rosids</taxon>
        <taxon>fabids</taxon>
        <taxon>Fagales</taxon>
        <taxon>Myricaceae</taxon>
        <taxon>Morella</taxon>
    </lineage>
</organism>
<evidence type="ECO:0000256" key="2">
    <source>
        <dbReference type="ARBA" id="ARBA00022801"/>
    </source>
</evidence>
<dbReference type="Gene3D" id="3.40.50.10140">
    <property type="entry name" value="Toll/interleukin-1 receptor homology (TIR) domain"/>
    <property type="match status" value="1"/>
</dbReference>
<keyword evidence="3" id="KW-0520">NAD</keyword>
<comment type="catalytic activity">
    <reaction evidence="4">
        <text>NAD(+) + H2O = ADP-D-ribose + nicotinamide + H(+)</text>
        <dbReference type="Rhea" id="RHEA:16301"/>
        <dbReference type="ChEBI" id="CHEBI:15377"/>
        <dbReference type="ChEBI" id="CHEBI:15378"/>
        <dbReference type="ChEBI" id="CHEBI:17154"/>
        <dbReference type="ChEBI" id="CHEBI:57540"/>
        <dbReference type="ChEBI" id="CHEBI:57967"/>
        <dbReference type="EC" id="3.2.2.6"/>
    </reaction>
    <physiologicalReaction direction="left-to-right" evidence="4">
        <dbReference type="Rhea" id="RHEA:16302"/>
    </physiologicalReaction>
</comment>
<name>A0A6A1WNC8_9ROSI</name>
<dbReference type="EMBL" id="RXIC02000019">
    <property type="protein sequence ID" value="KAB1226183.1"/>
    <property type="molecule type" value="Genomic_DNA"/>
</dbReference>
<dbReference type="PROSITE" id="PS50104">
    <property type="entry name" value="TIR"/>
    <property type="match status" value="1"/>
</dbReference>
<evidence type="ECO:0000259" key="5">
    <source>
        <dbReference type="PROSITE" id="PS50104"/>
    </source>
</evidence>
<feature type="domain" description="TIR" evidence="5">
    <location>
        <begin position="1"/>
        <end position="66"/>
    </location>
</feature>
<evidence type="ECO:0000313" key="7">
    <source>
        <dbReference type="Proteomes" id="UP000516437"/>
    </source>
</evidence>
<dbReference type="EC" id="3.2.2.6" evidence="1"/>
<gene>
    <name evidence="6" type="ORF">CJ030_MR1G027788</name>
</gene>